<evidence type="ECO:0000256" key="4">
    <source>
        <dbReference type="SAM" id="Phobius"/>
    </source>
</evidence>
<evidence type="ECO:0000259" key="5">
    <source>
        <dbReference type="Pfam" id="PF06441"/>
    </source>
</evidence>
<evidence type="ECO:0000256" key="2">
    <source>
        <dbReference type="ARBA" id="ARBA00022801"/>
    </source>
</evidence>
<gene>
    <name evidence="6" type="ORF">TGAM01_v202536</name>
</gene>
<organism evidence="6 7">
    <name type="scientific">Trichoderma gamsii</name>
    <dbReference type="NCBI Taxonomy" id="398673"/>
    <lineage>
        <taxon>Eukaryota</taxon>
        <taxon>Fungi</taxon>
        <taxon>Dikarya</taxon>
        <taxon>Ascomycota</taxon>
        <taxon>Pezizomycotina</taxon>
        <taxon>Sordariomycetes</taxon>
        <taxon>Hypocreomycetidae</taxon>
        <taxon>Hypocreales</taxon>
        <taxon>Hypocreaceae</taxon>
        <taxon>Trichoderma</taxon>
    </lineage>
</organism>
<dbReference type="PANTHER" id="PTHR21661">
    <property type="entry name" value="EPOXIDE HYDROLASE 1-RELATED"/>
    <property type="match status" value="1"/>
</dbReference>
<proteinExistence type="inferred from homology"/>
<dbReference type="PANTHER" id="PTHR21661:SF39">
    <property type="entry name" value="HYDROLASE, PUTATIVE (AFU_ORTHOLOGUE AFUA_3G08960)-RELATED"/>
    <property type="match status" value="1"/>
</dbReference>
<comment type="caution">
    <text evidence="6">The sequence shown here is derived from an EMBL/GenBank/DDBJ whole genome shotgun (WGS) entry which is preliminary data.</text>
</comment>
<dbReference type="GO" id="GO:0097176">
    <property type="term" value="P:epoxide metabolic process"/>
    <property type="evidence" value="ECO:0007669"/>
    <property type="project" value="TreeGrafter"/>
</dbReference>
<evidence type="ECO:0000256" key="3">
    <source>
        <dbReference type="PIRSR" id="PIRSR001112-1"/>
    </source>
</evidence>
<keyword evidence="2 6" id="KW-0378">Hydrolase</keyword>
<dbReference type="SUPFAM" id="SSF53474">
    <property type="entry name" value="alpha/beta-Hydrolases"/>
    <property type="match status" value="1"/>
</dbReference>
<name>A0A2P4ZWL1_9HYPO</name>
<feature type="domain" description="Epoxide hydrolase N-terminal" evidence="5">
    <location>
        <begin position="83"/>
        <end position="204"/>
    </location>
</feature>
<evidence type="ECO:0000313" key="7">
    <source>
        <dbReference type="Proteomes" id="UP000054821"/>
    </source>
</evidence>
<dbReference type="Gene3D" id="3.40.50.1820">
    <property type="entry name" value="alpha/beta hydrolase"/>
    <property type="match status" value="1"/>
</dbReference>
<evidence type="ECO:0000313" key="6">
    <source>
        <dbReference type="EMBL" id="PON28689.1"/>
    </source>
</evidence>
<dbReference type="GeneID" id="29985064"/>
<keyword evidence="4" id="KW-0812">Transmembrane</keyword>
<comment type="similarity">
    <text evidence="1">Belongs to the peptidase S33 family.</text>
</comment>
<sequence length="502" mass="56193">MFNYLTIGTQVKKSQESGSHALSIVIFNNTSLCRIHHISSCLLLLILLFTFCAFPSPSLFLLHTMVLIKRHGLLPSTADKKAIKPYTMAFPKAELTRMNTLVELSHIATPNYENTGADKSQEFGVTRDWLVAAKERWQNGFIWEEREKLVNSFPNFKTAIPAPNEDGSPSDVSIDIHFMALFSKKKDAVAVLFNHGWPGSFFEFLPLFKLLREKYPDEDSLPYHIIVPSLPGYGLSDAPPMHRNFTVTDASYMLDHLMSKTLGFKTYISQGGDVGSFISRYNGYNSPNCKGVLINFSPVPMPEGATLDDIDEEDKIAMKRYEWFVTGAVSYMGMHATRPSTVGLAIATSPIAVLAWIGEKFLDWTDPASFPPNSHIVNQESNNSTASPYSIELMDEAIAGAALYFLTGCIGTSLYCYRQFFPQGRDAATSVQKKLYIAKPKLFGYSFFPWEVMGSPKEWIAGSGDMVFFKRHPKGGHFAQMEQPEAIWEDVVEFLQLLPADS</sequence>
<dbReference type="PRINTS" id="PR00412">
    <property type="entry name" value="EPOXHYDRLASE"/>
</dbReference>
<feature type="transmembrane region" description="Helical" evidence="4">
    <location>
        <begin position="37"/>
        <end position="62"/>
    </location>
</feature>
<dbReference type="PIRSF" id="PIRSF001112">
    <property type="entry name" value="Epoxide_hydrolase"/>
    <property type="match status" value="1"/>
</dbReference>
<dbReference type="STRING" id="398673.A0A2P4ZWL1"/>
<reference evidence="6 7" key="1">
    <citation type="journal article" date="2016" name="Genome Announc.">
        <title>Draft Whole-Genome Sequence of Trichoderma gamsii T6085, a Promising Biocontrol Agent of Fusarium Head Blight on Wheat.</title>
        <authorList>
            <person name="Baroncelli R."/>
            <person name="Zapparata A."/>
            <person name="Piaggeschi G."/>
            <person name="Sarrocco S."/>
            <person name="Vannacci G."/>
        </authorList>
    </citation>
    <scope>NUCLEOTIDE SEQUENCE [LARGE SCALE GENOMIC DNA]</scope>
    <source>
        <strain evidence="6 7">T6085</strain>
    </source>
</reference>
<keyword evidence="4" id="KW-0472">Membrane</keyword>
<dbReference type="InterPro" id="IPR016292">
    <property type="entry name" value="Epoxide_hydrolase"/>
</dbReference>
<keyword evidence="4" id="KW-1133">Transmembrane helix</keyword>
<evidence type="ECO:0000256" key="1">
    <source>
        <dbReference type="ARBA" id="ARBA00010088"/>
    </source>
</evidence>
<feature type="active site" description="Proton donor" evidence="3">
    <location>
        <position position="417"/>
    </location>
</feature>
<dbReference type="Pfam" id="PF06441">
    <property type="entry name" value="EHN"/>
    <property type="match status" value="1"/>
</dbReference>
<protein>
    <submittedName>
        <fullName evidence="6">Epoxide hydrolase 1</fullName>
    </submittedName>
</protein>
<dbReference type="EMBL" id="JPDN02000006">
    <property type="protein sequence ID" value="PON28689.1"/>
    <property type="molecule type" value="Genomic_DNA"/>
</dbReference>
<dbReference type="InterPro" id="IPR000639">
    <property type="entry name" value="Epox_hydrolase-like"/>
</dbReference>
<dbReference type="InterPro" id="IPR010497">
    <property type="entry name" value="Epoxide_hydro_N"/>
</dbReference>
<feature type="active site" description="Nucleophile" evidence="3">
    <location>
        <position position="273"/>
    </location>
</feature>
<dbReference type="RefSeq" id="XP_018661705.2">
    <property type="nucleotide sequence ID" value="XM_018804981.2"/>
</dbReference>
<accession>A0A2P4ZWL1</accession>
<dbReference type="InterPro" id="IPR029058">
    <property type="entry name" value="AB_hydrolase_fold"/>
</dbReference>
<feature type="active site" description="Proton acceptor" evidence="3">
    <location>
        <position position="477"/>
    </location>
</feature>
<dbReference type="GO" id="GO:0004301">
    <property type="term" value="F:epoxide hydrolase activity"/>
    <property type="evidence" value="ECO:0007669"/>
    <property type="project" value="TreeGrafter"/>
</dbReference>
<keyword evidence="7" id="KW-1185">Reference proteome</keyword>
<dbReference type="AlphaFoldDB" id="A0A2P4ZWL1"/>
<dbReference type="Proteomes" id="UP000054821">
    <property type="component" value="Unassembled WGS sequence"/>
</dbReference>